<dbReference type="GO" id="GO:0033072">
    <property type="term" value="P:vancomycin biosynthetic process"/>
    <property type="evidence" value="ECO:0007669"/>
    <property type="project" value="UniProtKB-ARBA"/>
</dbReference>
<dbReference type="CDD" id="cd03784">
    <property type="entry name" value="GT1_Gtf-like"/>
    <property type="match status" value="1"/>
</dbReference>
<dbReference type="Pfam" id="PF03033">
    <property type="entry name" value="Glyco_transf_28"/>
    <property type="match status" value="1"/>
</dbReference>
<organism evidence="3 4">
    <name type="scientific">Flavimaribacter sediminis</name>
    <dbReference type="NCBI Taxonomy" id="2865987"/>
    <lineage>
        <taxon>Bacteria</taxon>
        <taxon>Pseudomonadati</taxon>
        <taxon>Pseudomonadota</taxon>
        <taxon>Alphaproteobacteria</taxon>
        <taxon>Hyphomicrobiales</taxon>
        <taxon>Rhizobiaceae</taxon>
        <taxon>Flavimaribacter</taxon>
    </lineage>
</organism>
<dbReference type="Proteomes" id="UP001196509">
    <property type="component" value="Unassembled WGS sequence"/>
</dbReference>
<dbReference type="GO" id="GO:0016758">
    <property type="term" value="F:hexosyltransferase activity"/>
    <property type="evidence" value="ECO:0007669"/>
    <property type="project" value="InterPro"/>
</dbReference>
<dbReference type="EMBL" id="JAICBX010000004">
    <property type="protein sequence ID" value="MBW8639786.1"/>
    <property type="molecule type" value="Genomic_DNA"/>
</dbReference>
<dbReference type="SUPFAM" id="SSF53756">
    <property type="entry name" value="UDP-Glycosyltransferase/glycogen phosphorylase"/>
    <property type="match status" value="1"/>
</dbReference>
<dbReference type="GO" id="GO:0008194">
    <property type="term" value="F:UDP-glycosyltransferase activity"/>
    <property type="evidence" value="ECO:0007669"/>
    <property type="project" value="InterPro"/>
</dbReference>
<dbReference type="InterPro" id="IPR050426">
    <property type="entry name" value="Glycosyltransferase_28"/>
</dbReference>
<protein>
    <submittedName>
        <fullName evidence="3">Glycosyltransferase</fullName>
    </submittedName>
</protein>
<dbReference type="InterPro" id="IPR004276">
    <property type="entry name" value="GlycoTrans_28_N"/>
</dbReference>
<sequence>MKIFIASIGTRGDVQPYVALGKGLQAAGHTVTLATCERFRGFVEGHGLRYGYVNDEIMQLIDSDLGRELMEDTNGLLRVVAANFRLMRQVGPMQERLLDDTWKAALKADPDLILFHPKAILGPAMAEKLGIPAVLASPIPFIVPTGDFPCVGFPALPLGRAYNRLTYGLVNFIMRLIAGRYVKKWRKQSGTPAKRRNLDLLHDPEGNIAPALFGYSNHVIPRPSDWPDNVVATGYWFLDTEEEWRPPADLLDFLAAGEPPIYVGFGSMSGRRPERKARMIVEALIKSGHRGILARGWGGLDATDLPDTIMAIDEAPHDWLFPRMAAVVHHGGAGTTAAGLRAGRPTLICPFFADQPFWGRKVNRIGAGPEPIWQKKMTVDRLTVAFDRLVNDQAMRKRAEEIGALIRTEDGIGNAVTFIGNSKR</sequence>
<proteinExistence type="predicted"/>
<dbReference type="GO" id="GO:0005975">
    <property type="term" value="P:carbohydrate metabolic process"/>
    <property type="evidence" value="ECO:0007669"/>
    <property type="project" value="InterPro"/>
</dbReference>
<name>A0AAE3D3G1_9HYPH</name>
<evidence type="ECO:0000313" key="3">
    <source>
        <dbReference type="EMBL" id="MBW8639786.1"/>
    </source>
</evidence>
<dbReference type="PANTHER" id="PTHR48050:SF13">
    <property type="entry name" value="STEROL 3-BETA-GLUCOSYLTRANSFERASE UGT80A2"/>
    <property type="match status" value="1"/>
</dbReference>
<evidence type="ECO:0000313" key="4">
    <source>
        <dbReference type="Proteomes" id="UP001196509"/>
    </source>
</evidence>
<dbReference type="Pfam" id="PF06722">
    <property type="entry name" value="EryCIII-like_C"/>
    <property type="match status" value="1"/>
</dbReference>
<comment type="caution">
    <text evidence="3">The sequence shown here is derived from an EMBL/GenBank/DDBJ whole genome shotgun (WGS) entry which is preliminary data.</text>
</comment>
<reference evidence="3" key="1">
    <citation type="submission" date="2021-08" db="EMBL/GenBank/DDBJ databases">
        <title>Hoeflea bacterium WL0058 sp. nov., isolated from the sediment.</title>
        <authorList>
            <person name="Wang L."/>
            <person name="Zhang D."/>
        </authorList>
    </citation>
    <scope>NUCLEOTIDE SEQUENCE</scope>
    <source>
        <strain evidence="3">WL0058</strain>
    </source>
</reference>
<dbReference type="RefSeq" id="WP_220230491.1">
    <property type="nucleotide sequence ID" value="NZ_JAICBX010000004.1"/>
</dbReference>
<accession>A0AAE3D3G1</accession>
<evidence type="ECO:0000259" key="1">
    <source>
        <dbReference type="Pfam" id="PF03033"/>
    </source>
</evidence>
<dbReference type="FunFam" id="3.40.50.2000:FF:000009">
    <property type="entry name" value="Sterol 3-beta-glucosyltransferase UGT80A2"/>
    <property type="match status" value="1"/>
</dbReference>
<dbReference type="PANTHER" id="PTHR48050">
    <property type="entry name" value="STEROL 3-BETA-GLUCOSYLTRANSFERASE"/>
    <property type="match status" value="1"/>
</dbReference>
<dbReference type="AlphaFoldDB" id="A0AAE3D3G1"/>
<feature type="domain" description="Erythromycin biosynthesis protein CIII-like C-terminal" evidence="2">
    <location>
        <begin position="301"/>
        <end position="402"/>
    </location>
</feature>
<dbReference type="InterPro" id="IPR002213">
    <property type="entry name" value="UDP_glucos_trans"/>
</dbReference>
<evidence type="ECO:0000259" key="2">
    <source>
        <dbReference type="Pfam" id="PF06722"/>
    </source>
</evidence>
<dbReference type="InterPro" id="IPR010610">
    <property type="entry name" value="EryCIII-like_C"/>
</dbReference>
<gene>
    <name evidence="3" type="ORF">K1W69_21510</name>
</gene>
<dbReference type="Gene3D" id="3.40.50.2000">
    <property type="entry name" value="Glycogen Phosphorylase B"/>
    <property type="match status" value="2"/>
</dbReference>
<keyword evidence="4" id="KW-1185">Reference proteome</keyword>
<feature type="domain" description="Glycosyltransferase family 28 N-terminal" evidence="1">
    <location>
        <begin position="3"/>
        <end position="134"/>
    </location>
</feature>